<comment type="caution">
    <text evidence="11">The sequence shown here is derived from an EMBL/GenBank/DDBJ whole genome shotgun (WGS) entry which is preliminary data.</text>
</comment>
<dbReference type="GO" id="GO:0005634">
    <property type="term" value="C:nucleus"/>
    <property type="evidence" value="ECO:0007669"/>
    <property type="project" value="UniProtKB-SubCell"/>
</dbReference>
<dbReference type="GO" id="GO:0000981">
    <property type="term" value="F:DNA-binding transcription factor activity, RNA polymerase II-specific"/>
    <property type="evidence" value="ECO:0007669"/>
    <property type="project" value="InterPro"/>
</dbReference>
<dbReference type="PROSITE" id="PS00027">
    <property type="entry name" value="HOMEOBOX_1"/>
    <property type="match status" value="1"/>
</dbReference>
<feature type="region of interest" description="Disordered" evidence="9">
    <location>
        <begin position="52"/>
        <end position="136"/>
    </location>
</feature>
<dbReference type="PANTHER" id="PTHR24338:SF0">
    <property type="entry name" value="MUSCLE SEGMENTATION HOMEOBOX"/>
    <property type="match status" value="1"/>
</dbReference>
<keyword evidence="5 7" id="KW-0539">Nucleus</keyword>
<keyword evidence="2" id="KW-0217">Developmental protein</keyword>
<evidence type="ECO:0000256" key="2">
    <source>
        <dbReference type="ARBA" id="ARBA00022473"/>
    </source>
</evidence>
<sequence>MSLLSSQYSAFTPLPRATMALRTMPDYPRSKDSSSPELDVLSKSCSISSDRSLFSSPSTSPNFLGHTHNHLQESRQHHDRHGANIDVDNDNSCLSPCTSDIHSEASHSSRSTPRSPMSPLSPGVEAAAVSADKPDNCSVTSRAFSFSVEDILKPDKRKSSPLAAPSGIRCSSPNNCTSPALAPHDLRWSSLSTQPQPAHLQHHSAIPIQPQIAPMSASPTTTPSSASALTNPTGQGLSSWFLSSRFPQTNSVPPAPRLAPHKMTLRKHKPNRKPRTPFTTSQLLALERKFREKQYLSIAERAEFSASLTLTETQVKIWFQNRRAKAKRLQEAELEKLRMAAKPMMPPLLGMGFPMSLYGQFQRGPIMAQGVMSPFSIHNTGGLQSSVSYLH</sequence>
<keyword evidence="12" id="KW-1185">Reference proteome</keyword>
<dbReference type="GO" id="GO:0048598">
    <property type="term" value="P:embryonic morphogenesis"/>
    <property type="evidence" value="ECO:0007669"/>
    <property type="project" value="TreeGrafter"/>
</dbReference>
<evidence type="ECO:0000256" key="3">
    <source>
        <dbReference type="ARBA" id="ARBA00023125"/>
    </source>
</evidence>
<feature type="DNA-binding region" description="Homeobox" evidence="7">
    <location>
        <begin position="271"/>
        <end position="330"/>
    </location>
</feature>
<dbReference type="Proteomes" id="UP000678393">
    <property type="component" value="Unassembled WGS sequence"/>
</dbReference>
<evidence type="ECO:0000256" key="5">
    <source>
        <dbReference type="ARBA" id="ARBA00023242"/>
    </source>
</evidence>
<feature type="region of interest" description="Disordered" evidence="9">
    <location>
        <begin position="156"/>
        <end position="176"/>
    </location>
</feature>
<dbReference type="SMART" id="SM00389">
    <property type="entry name" value="HOX"/>
    <property type="match status" value="1"/>
</dbReference>
<keyword evidence="3 7" id="KW-0238">DNA-binding</keyword>
<dbReference type="PROSITE" id="PS50071">
    <property type="entry name" value="HOMEOBOX_2"/>
    <property type="match status" value="1"/>
</dbReference>
<dbReference type="GO" id="GO:0000977">
    <property type="term" value="F:RNA polymerase II transcription regulatory region sequence-specific DNA binding"/>
    <property type="evidence" value="ECO:0007669"/>
    <property type="project" value="TreeGrafter"/>
</dbReference>
<feature type="compositionally biased region" description="Polar residues" evidence="9">
    <location>
        <begin position="52"/>
        <end position="62"/>
    </location>
</feature>
<evidence type="ECO:0000259" key="10">
    <source>
        <dbReference type="PROSITE" id="PS50071"/>
    </source>
</evidence>
<dbReference type="InterPro" id="IPR020479">
    <property type="entry name" value="HD_metazoa"/>
</dbReference>
<evidence type="ECO:0000256" key="6">
    <source>
        <dbReference type="ARBA" id="ARBA00038425"/>
    </source>
</evidence>
<comment type="subcellular location">
    <subcellularLocation>
        <location evidence="1 7 8">Nucleus</location>
    </subcellularLocation>
</comment>
<dbReference type="Pfam" id="PF00046">
    <property type="entry name" value="Homeodomain"/>
    <property type="match status" value="1"/>
</dbReference>
<feature type="compositionally biased region" description="Low complexity" evidence="9">
    <location>
        <begin position="108"/>
        <end position="122"/>
    </location>
</feature>
<dbReference type="OrthoDB" id="6159439at2759"/>
<dbReference type="SUPFAM" id="SSF46689">
    <property type="entry name" value="Homeodomain-like"/>
    <property type="match status" value="1"/>
</dbReference>
<proteinExistence type="inferred from homology"/>
<feature type="domain" description="Homeobox" evidence="10">
    <location>
        <begin position="269"/>
        <end position="329"/>
    </location>
</feature>
<dbReference type="AlphaFoldDB" id="A0A8S3ZH63"/>
<gene>
    <name evidence="11" type="ORF">CUNI_LOCUS14482</name>
</gene>
<comment type="similarity">
    <text evidence="6">Belongs to the Msh homeobox family.</text>
</comment>
<evidence type="ECO:0000256" key="7">
    <source>
        <dbReference type="PROSITE-ProRule" id="PRU00108"/>
    </source>
</evidence>
<evidence type="ECO:0000256" key="4">
    <source>
        <dbReference type="ARBA" id="ARBA00023155"/>
    </source>
</evidence>
<evidence type="ECO:0000256" key="9">
    <source>
        <dbReference type="SAM" id="MobiDB-lite"/>
    </source>
</evidence>
<evidence type="ECO:0000256" key="1">
    <source>
        <dbReference type="ARBA" id="ARBA00004123"/>
    </source>
</evidence>
<dbReference type="InterPro" id="IPR009057">
    <property type="entry name" value="Homeodomain-like_sf"/>
</dbReference>
<reference evidence="11" key="1">
    <citation type="submission" date="2021-04" db="EMBL/GenBank/DDBJ databases">
        <authorList>
            <consortium name="Molecular Ecology Group"/>
        </authorList>
    </citation>
    <scope>NUCLEOTIDE SEQUENCE</scope>
</reference>
<dbReference type="PRINTS" id="PR00024">
    <property type="entry name" value="HOMEOBOX"/>
</dbReference>
<evidence type="ECO:0000313" key="11">
    <source>
        <dbReference type="EMBL" id="CAG5128924.1"/>
    </source>
</evidence>
<dbReference type="EMBL" id="CAJHNH020003273">
    <property type="protein sequence ID" value="CAG5128924.1"/>
    <property type="molecule type" value="Genomic_DNA"/>
</dbReference>
<dbReference type="InterPro" id="IPR017970">
    <property type="entry name" value="Homeobox_CS"/>
</dbReference>
<name>A0A8S3ZH63_9EUPU</name>
<protein>
    <recommendedName>
        <fullName evidence="10">Homeobox domain-containing protein</fullName>
    </recommendedName>
</protein>
<evidence type="ECO:0000313" key="12">
    <source>
        <dbReference type="Proteomes" id="UP000678393"/>
    </source>
</evidence>
<keyword evidence="4 7" id="KW-0371">Homeobox</keyword>
<dbReference type="Gene3D" id="1.10.10.60">
    <property type="entry name" value="Homeodomain-like"/>
    <property type="match status" value="1"/>
</dbReference>
<evidence type="ECO:0000256" key="8">
    <source>
        <dbReference type="RuleBase" id="RU000682"/>
    </source>
</evidence>
<dbReference type="InterPro" id="IPR001356">
    <property type="entry name" value="HD"/>
</dbReference>
<dbReference type="PANTHER" id="PTHR24338">
    <property type="entry name" value="HOMEOBOX PROTEIN MSX"/>
    <property type="match status" value="1"/>
</dbReference>
<dbReference type="CDD" id="cd00086">
    <property type="entry name" value="homeodomain"/>
    <property type="match status" value="1"/>
</dbReference>
<organism evidence="11 12">
    <name type="scientific">Candidula unifasciata</name>
    <dbReference type="NCBI Taxonomy" id="100452"/>
    <lineage>
        <taxon>Eukaryota</taxon>
        <taxon>Metazoa</taxon>
        <taxon>Spiralia</taxon>
        <taxon>Lophotrochozoa</taxon>
        <taxon>Mollusca</taxon>
        <taxon>Gastropoda</taxon>
        <taxon>Heterobranchia</taxon>
        <taxon>Euthyneura</taxon>
        <taxon>Panpulmonata</taxon>
        <taxon>Eupulmonata</taxon>
        <taxon>Stylommatophora</taxon>
        <taxon>Helicina</taxon>
        <taxon>Helicoidea</taxon>
        <taxon>Geomitridae</taxon>
        <taxon>Candidula</taxon>
    </lineage>
</organism>
<dbReference type="InterPro" id="IPR050674">
    <property type="entry name" value="Msh_Homeobox_Regulators"/>
</dbReference>
<accession>A0A8S3ZH63</accession>